<dbReference type="Pfam" id="PF07955">
    <property type="entry name" value="DUF1687"/>
    <property type="match status" value="1"/>
</dbReference>
<comment type="function">
    <text evidence="1">Putative mitochondrial redox protein which could be involved in the reduction of small toxic molecules.</text>
</comment>
<keyword evidence="5" id="KW-0560">Oxidoreductase</keyword>
<keyword evidence="8" id="KW-1185">Reference proteome</keyword>
<name>A0A0F4GK61_9PEZI</name>
<dbReference type="PANTHER" id="PTHR28071:SF1">
    <property type="entry name" value="REDOX PROTEIN FMP46, MITOCHONDRIAL-RELATED"/>
    <property type="match status" value="1"/>
</dbReference>
<organism evidence="7 8">
    <name type="scientific">Zymoseptoria brevis</name>
    <dbReference type="NCBI Taxonomy" id="1047168"/>
    <lineage>
        <taxon>Eukaryota</taxon>
        <taxon>Fungi</taxon>
        <taxon>Dikarya</taxon>
        <taxon>Ascomycota</taxon>
        <taxon>Pezizomycotina</taxon>
        <taxon>Dothideomycetes</taxon>
        <taxon>Dothideomycetidae</taxon>
        <taxon>Mycosphaerellales</taxon>
        <taxon>Mycosphaerellaceae</taxon>
        <taxon>Zymoseptoria</taxon>
    </lineage>
</organism>
<reference evidence="7 8" key="1">
    <citation type="submission" date="2015-03" db="EMBL/GenBank/DDBJ databases">
        <title>RNA-seq based gene annotation and comparative genomics of four Zymoseptoria species reveal species-specific pathogenicity related genes and transposable element activity.</title>
        <authorList>
            <person name="Grandaubert J."/>
            <person name="Bhattacharyya A."/>
            <person name="Stukenbrock E.H."/>
        </authorList>
    </citation>
    <scope>NUCLEOTIDE SEQUENCE [LARGE SCALE GENOMIC DNA]</scope>
    <source>
        <strain evidence="7 8">Zb18110</strain>
    </source>
</reference>
<evidence type="ECO:0000256" key="5">
    <source>
        <dbReference type="ARBA" id="ARBA00023002"/>
    </source>
</evidence>
<proteinExistence type="inferred from homology"/>
<dbReference type="GO" id="GO:0016491">
    <property type="term" value="F:oxidoreductase activity"/>
    <property type="evidence" value="ECO:0007669"/>
    <property type="project" value="UniProtKB-KW"/>
</dbReference>
<evidence type="ECO:0000256" key="4">
    <source>
        <dbReference type="ARBA" id="ARBA00022946"/>
    </source>
</evidence>
<dbReference type="PANTHER" id="PTHR28071">
    <property type="entry name" value="REDOX PROTEIN FMP46, MITOCHONDRIAL-RELATED"/>
    <property type="match status" value="1"/>
</dbReference>
<gene>
    <name evidence="7" type="ORF">TI39_contig459g00025</name>
</gene>
<dbReference type="AlphaFoldDB" id="A0A0F4GK61"/>
<dbReference type="Gene3D" id="3.40.30.10">
    <property type="entry name" value="Glutaredoxin"/>
    <property type="match status" value="1"/>
</dbReference>
<evidence type="ECO:0000313" key="8">
    <source>
        <dbReference type="Proteomes" id="UP000033647"/>
    </source>
</evidence>
<protein>
    <recommendedName>
        <fullName evidence="9">Duf1687 domain containing protein</fullName>
    </recommendedName>
</protein>
<evidence type="ECO:0000256" key="1">
    <source>
        <dbReference type="ARBA" id="ARBA00002963"/>
    </source>
</evidence>
<evidence type="ECO:0008006" key="9">
    <source>
        <dbReference type="Google" id="ProtNLM"/>
    </source>
</evidence>
<dbReference type="SUPFAM" id="SSF52833">
    <property type="entry name" value="Thioredoxin-like"/>
    <property type="match status" value="1"/>
</dbReference>
<keyword evidence="6" id="KW-0496">Mitochondrion</keyword>
<keyword evidence="4" id="KW-0809">Transit peptide</keyword>
<sequence length="150" mass="16641">MSFFKNLFKEAGVKDVITLFHSAKSPQSTRVFTLLKQTHATAASTATQDQASDHSIQSKLGRTDFELEIQEEPPTEDQVNSILEFLGPSSAGTVIRDATGTTDAMRKFRQDQSAFQRPITVDWNNGRAVVGENESEILKLVKSLPKEVEK</sequence>
<dbReference type="InterPro" id="IPR012882">
    <property type="entry name" value="Fmp46"/>
</dbReference>
<dbReference type="EMBL" id="LAFY01000451">
    <property type="protein sequence ID" value="KJX97791.1"/>
    <property type="molecule type" value="Genomic_DNA"/>
</dbReference>
<evidence type="ECO:0000256" key="6">
    <source>
        <dbReference type="ARBA" id="ARBA00023128"/>
    </source>
</evidence>
<evidence type="ECO:0000256" key="3">
    <source>
        <dbReference type="ARBA" id="ARBA00009734"/>
    </source>
</evidence>
<comment type="similarity">
    <text evidence="3">Belongs to the FMP46 family.</text>
</comment>
<evidence type="ECO:0000313" key="7">
    <source>
        <dbReference type="EMBL" id="KJX97791.1"/>
    </source>
</evidence>
<accession>A0A0F4GK61</accession>
<dbReference type="GO" id="GO:0005739">
    <property type="term" value="C:mitochondrion"/>
    <property type="evidence" value="ECO:0007669"/>
    <property type="project" value="UniProtKB-SubCell"/>
</dbReference>
<dbReference type="OrthoDB" id="59229at2759"/>
<dbReference type="InterPro" id="IPR036249">
    <property type="entry name" value="Thioredoxin-like_sf"/>
</dbReference>
<comment type="subcellular location">
    <subcellularLocation>
        <location evidence="2">Mitochondrion</location>
    </subcellularLocation>
</comment>
<dbReference type="Proteomes" id="UP000033647">
    <property type="component" value="Unassembled WGS sequence"/>
</dbReference>
<evidence type="ECO:0000256" key="2">
    <source>
        <dbReference type="ARBA" id="ARBA00004173"/>
    </source>
</evidence>
<comment type="caution">
    <text evidence="7">The sequence shown here is derived from an EMBL/GenBank/DDBJ whole genome shotgun (WGS) entry which is preliminary data.</text>
</comment>